<comment type="caution">
    <text evidence="1">The sequence shown here is derived from an EMBL/GenBank/DDBJ whole genome shotgun (WGS) entry which is preliminary data.</text>
</comment>
<protein>
    <submittedName>
        <fullName evidence="1">Tat pathway signal sequence domain protein</fullName>
    </submittedName>
</protein>
<proteinExistence type="predicted"/>
<reference evidence="1 2" key="1">
    <citation type="submission" date="2007-01" db="EMBL/GenBank/DDBJ databases">
        <title>Draft genome sequence of Collinsella aerofaciens (ATCC 25986).</title>
        <authorList>
            <person name="Sudarsanam P."/>
            <person name="Ley R."/>
            <person name="Guruge J."/>
            <person name="Turnbaugh P.J."/>
            <person name="Mahowald M."/>
            <person name="Liep D."/>
            <person name="Gordon J."/>
        </authorList>
    </citation>
    <scope>NUCLEOTIDE SEQUENCE [LARGE SCALE GENOMIC DNA]</scope>
    <source>
        <strain evidence="2">ATCC 25986 / DSM 3979 / JCM 10188 / KCTC 3647 / NCTC 11838 / VPI 1003</strain>
    </source>
</reference>
<evidence type="ECO:0000313" key="2">
    <source>
        <dbReference type="Proteomes" id="UP000002979"/>
    </source>
</evidence>
<evidence type="ECO:0000313" key="1">
    <source>
        <dbReference type="EMBL" id="EBA39599.1"/>
    </source>
</evidence>
<accession>A4E9T1</accession>
<organism evidence="1 2">
    <name type="scientific">Collinsella aerofaciens (strain ATCC 25986 / DSM 3979 / JCM 10188 / KCTC 3647 / NCTC 11838 / VPI 1003)</name>
    <dbReference type="NCBI Taxonomy" id="411903"/>
    <lineage>
        <taxon>Bacteria</taxon>
        <taxon>Bacillati</taxon>
        <taxon>Actinomycetota</taxon>
        <taxon>Coriobacteriia</taxon>
        <taxon>Coriobacteriales</taxon>
        <taxon>Coriobacteriaceae</taxon>
        <taxon>Collinsella</taxon>
    </lineage>
</organism>
<reference evidence="1 2" key="2">
    <citation type="submission" date="2007-04" db="EMBL/GenBank/DDBJ databases">
        <authorList>
            <person name="Fulton L."/>
            <person name="Clifton S."/>
            <person name="Fulton B."/>
            <person name="Xu J."/>
            <person name="Minx P."/>
            <person name="Mardis E.R."/>
            <person name="Wilson R.K."/>
        </authorList>
    </citation>
    <scope>NUCLEOTIDE SEQUENCE [LARGE SCALE GENOMIC DNA]</scope>
    <source>
        <strain evidence="2">ATCC 25986 / DSM 3979 / JCM 10188 / KCTC 3647 / NCTC 11838 / VPI 1003</strain>
    </source>
</reference>
<name>A4E9T1_COLAA</name>
<dbReference type="AlphaFoldDB" id="A4E9T1"/>
<sequence length="336" mass="37597">MKPSGTFAPFQELGGDMGNMTANQRLTSHIKACEQQMSCVYARTAAEAKQIERRVAAGSLEAVMPGLYARPDYWSELKFRQRYLHRVRALAQKHPDWTFCSYTAAVIHGLSVSHANLTHIHIAAAPAQSTTPGSRVIRHRYARQTRAIQMDIAVTDIDQTITDCLVDASFVEGLIIADSALHEQLLSKEHLVEAINKLGLNRRGVVTARSVARCADGLSESGGESKARALMIERGWQTPELQVELFDPVEPGRPYRVDYLWRVGDRLIIGEFDGFVKSEKAAEEGKLAKAQFDERQRESRLSLLDNCKIVRLCWDDLRDPTKLDRKLKVAGVPRAC</sequence>
<gene>
    <name evidence="1" type="ORF">COLAER_01185</name>
</gene>
<dbReference type="Proteomes" id="UP000002979">
    <property type="component" value="Unassembled WGS sequence"/>
</dbReference>
<dbReference type="EMBL" id="AAVN02000004">
    <property type="protein sequence ID" value="EBA39599.1"/>
    <property type="molecule type" value="Genomic_DNA"/>
</dbReference>